<feature type="transmembrane region" description="Helical" evidence="1">
    <location>
        <begin position="349"/>
        <end position="368"/>
    </location>
</feature>
<keyword evidence="1" id="KW-0472">Membrane</keyword>
<keyword evidence="1" id="KW-0812">Transmembrane</keyword>
<organism evidence="2 3">
    <name type="scientific">Phocaeicola vulgatus</name>
    <name type="common">Bacteroides vulgatus</name>
    <dbReference type="NCBI Taxonomy" id="821"/>
    <lineage>
        <taxon>Bacteria</taxon>
        <taxon>Pseudomonadati</taxon>
        <taxon>Bacteroidota</taxon>
        <taxon>Bacteroidia</taxon>
        <taxon>Bacteroidales</taxon>
        <taxon>Bacteroidaceae</taxon>
        <taxon>Phocaeicola</taxon>
    </lineage>
</organism>
<evidence type="ECO:0008006" key="4">
    <source>
        <dbReference type="Google" id="ProtNLM"/>
    </source>
</evidence>
<protein>
    <recommendedName>
        <fullName evidence="4">Transmembrane protein</fullName>
    </recommendedName>
</protein>
<sequence>MIEIGKLSEFNMARSRDISECNDTEIVTVLSENRQCFPNIYFLLTETTKFYTEKFPDLQKYIKREKRLVVFETPSRVTMTHEYTIEGMNNQSQSFHFLFNTRERLSWLKIFLEDKRVSIASRAKVISLLKKKLDFELENLAELLHISKDDIAIRLYEASDGKPCFIEFNHKEYKGQQSLLLSITFFDSIRNKTSQYKKRWWSPLQEKLINYNYSTISGNANAWIYFKSPSNFVLSASHNAIEGQYEASPSNDDEITSLVLTPKGEKLSIDFDISINVPQALKVWYNIMLYLAYAGILWGLVLIVILYGSITDNMIETFNNCSFAIIAALIATRGWLMAEEQVMKKISNYYTFIICILITLIMTLSFMYHAKLENTSKLIQDNRNNELSIPIDSVVNDIHNNINAKVNDTLNNIGNIKFKVCDSLQIKNQNKSKTSESTKKKSGN</sequence>
<keyword evidence="1" id="KW-1133">Transmembrane helix</keyword>
<dbReference type="AlphaFoldDB" id="A0A174MPB6"/>
<feature type="transmembrane region" description="Helical" evidence="1">
    <location>
        <begin position="318"/>
        <end position="337"/>
    </location>
</feature>
<gene>
    <name evidence="2" type="ORF">ERS852457_03970</name>
</gene>
<dbReference type="Proteomes" id="UP000095333">
    <property type="component" value="Unassembled WGS sequence"/>
</dbReference>
<feature type="transmembrane region" description="Helical" evidence="1">
    <location>
        <begin position="283"/>
        <end position="306"/>
    </location>
</feature>
<reference evidence="2 3" key="1">
    <citation type="submission" date="2015-09" db="EMBL/GenBank/DDBJ databases">
        <authorList>
            <consortium name="Pathogen Informatics"/>
        </authorList>
    </citation>
    <scope>NUCLEOTIDE SEQUENCE [LARGE SCALE GENOMIC DNA]</scope>
    <source>
        <strain evidence="2 3">2789STDY5834842</strain>
    </source>
</reference>
<accession>A0A174MPB6</accession>
<dbReference type="RefSeq" id="WP_057250832.1">
    <property type="nucleotide sequence ID" value="NZ_CYZI01000046.1"/>
</dbReference>
<name>A0A174MPB6_PHOVU</name>
<dbReference type="EMBL" id="CYZI01000046">
    <property type="protein sequence ID" value="CUP37126.1"/>
    <property type="molecule type" value="Genomic_DNA"/>
</dbReference>
<evidence type="ECO:0000256" key="1">
    <source>
        <dbReference type="SAM" id="Phobius"/>
    </source>
</evidence>
<proteinExistence type="predicted"/>
<evidence type="ECO:0000313" key="2">
    <source>
        <dbReference type="EMBL" id="CUP37126.1"/>
    </source>
</evidence>
<evidence type="ECO:0000313" key="3">
    <source>
        <dbReference type="Proteomes" id="UP000095333"/>
    </source>
</evidence>